<protein>
    <submittedName>
        <fullName evidence="1">Uncharacterized protein</fullName>
    </submittedName>
</protein>
<feature type="non-terminal residue" evidence="1">
    <location>
        <position position="55"/>
    </location>
</feature>
<sequence>QFQQQTATFLQKQVDIGAEFMGAFGEYNRMKSRPYSQDFNRTPRFVVTQSYHCRN</sequence>
<dbReference type="Proteomes" id="UP000828390">
    <property type="component" value="Unassembled WGS sequence"/>
</dbReference>
<organism evidence="1 2">
    <name type="scientific">Dreissena polymorpha</name>
    <name type="common">Zebra mussel</name>
    <name type="synonym">Mytilus polymorpha</name>
    <dbReference type="NCBI Taxonomy" id="45954"/>
    <lineage>
        <taxon>Eukaryota</taxon>
        <taxon>Metazoa</taxon>
        <taxon>Spiralia</taxon>
        <taxon>Lophotrochozoa</taxon>
        <taxon>Mollusca</taxon>
        <taxon>Bivalvia</taxon>
        <taxon>Autobranchia</taxon>
        <taxon>Heteroconchia</taxon>
        <taxon>Euheterodonta</taxon>
        <taxon>Imparidentia</taxon>
        <taxon>Neoheterodontei</taxon>
        <taxon>Myida</taxon>
        <taxon>Dreissenoidea</taxon>
        <taxon>Dreissenidae</taxon>
        <taxon>Dreissena</taxon>
    </lineage>
</organism>
<accession>A0A9D4EWD6</accession>
<dbReference type="AlphaFoldDB" id="A0A9D4EWD6"/>
<proteinExistence type="predicted"/>
<keyword evidence="2" id="KW-1185">Reference proteome</keyword>
<comment type="caution">
    <text evidence="1">The sequence shown here is derived from an EMBL/GenBank/DDBJ whole genome shotgun (WGS) entry which is preliminary data.</text>
</comment>
<evidence type="ECO:0000313" key="2">
    <source>
        <dbReference type="Proteomes" id="UP000828390"/>
    </source>
</evidence>
<name>A0A9D4EWD6_DREPO</name>
<reference evidence="1" key="2">
    <citation type="submission" date="2020-11" db="EMBL/GenBank/DDBJ databases">
        <authorList>
            <person name="McCartney M.A."/>
            <person name="Auch B."/>
            <person name="Kono T."/>
            <person name="Mallez S."/>
            <person name="Becker A."/>
            <person name="Gohl D.M."/>
            <person name="Silverstein K.A.T."/>
            <person name="Koren S."/>
            <person name="Bechman K.B."/>
            <person name="Herman A."/>
            <person name="Abrahante J.E."/>
            <person name="Garbe J."/>
        </authorList>
    </citation>
    <scope>NUCLEOTIDE SEQUENCE</scope>
    <source>
        <strain evidence="1">Duluth1</strain>
        <tissue evidence="1">Whole animal</tissue>
    </source>
</reference>
<evidence type="ECO:0000313" key="1">
    <source>
        <dbReference type="EMBL" id="KAH3787043.1"/>
    </source>
</evidence>
<reference evidence="1" key="1">
    <citation type="journal article" date="2019" name="bioRxiv">
        <title>The Genome of the Zebra Mussel, Dreissena polymorpha: A Resource for Invasive Species Research.</title>
        <authorList>
            <person name="McCartney M.A."/>
            <person name="Auch B."/>
            <person name="Kono T."/>
            <person name="Mallez S."/>
            <person name="Zhang Y."/>
            <person name="Obille A."/>
            <person name="Becker A."/>
            <person name="Abrahante J.E."/>
            <person name="Garbe J."/>
            <person name="Badalamenti J.P."/>
            <person name="Herman A."/>
            <person name="Mangelson H."/>
            <person name="Liachko I."/>
            <person name="Sullivan S."/>
            <person name="Sone E.D."/>
            <person name="Koren S."/>
            <person name="Silverstein K.A.T."/>
            <person name="Beckman K.B."/>
            <person name="Gohl D.M."/>
        </authorList>
    </citation>
    <scope>NUCLEOTIDE SEQUENCE</scope>
    <source>
        <strain evidence="1">Duluth1</strain>
        <tissue evidence="1">Whole animal</tissue>
    </source>
</reference>
<gene>
    <name evidence="1" type="ORF">DPMN_165162</name>
</gene>
<dbReference type="EMBL" id="JAIWYP010000008">
    <property type="protein sequence ID" value="KAH3787043.1"/>
    <property type="molecule type" value="Genomic_DNA"/>
</dbReference>